<keyword evidence="2" id="KW-1185">Reference proteome</keyword>
<organism evidence="1 2">
    <name type="scientific">Chitinophaga qingshengii</name>
    <dbReference type="NCBI Taxonomy" id="1569794"/>
    <lineage>
        <taxon>Bacteria</taxon>
        <taxon>Pseudomonadati</taxon>
        <taxon>Bacteroidota</taxon>
        <taxon>Chitinophagia</taxon>
        <taxon>Chitinophagales</taxon>
        <taxon>Chitinophagaceae</taxon>
        <taxon>Chitinophaga</taxon>
    </lineage>
</organism>
<proteinExistence type="predicted"/>
<evidence type="ECO:0000313" key="2">
    <source>
        <dbReference type="Proteomes" id="UP000659124"/>
    </source>
</evidence>
<accession>A0ABR7TT46</accession>
<dbReference type="Proteomes" id="UP000659124">
    <property type="component" value="Unassembled WGS sequence"/>
</dbReference>
<gene>
    <name evidence="1" type="ORF">ICL07_20755</name>
</gene>
<dbReference type="Gene3D" id="3.40.390.70">
    <property type="match status" value="1"/>
</dbReference>
<sequence>MKIYHVLLAAGIACTACNKSAKLEPSPQKPFYTLPQGNHSYDDTIVAFHKKYDTYILYKFSQDDYAYDYTNKRADTAYEANPAYIGASIRFFYDQLLNIYPEKFVQATMPLKIFLASGIGAKGIMNPRGFTATRSMLAIGWANDALPGKTPAEIKRMRGQLHRYYIERAFRANIVAIPNAFIALTPSKSYEGITPSERLNNAIVDTEEGTMSLTKDFLGYIEMITGKTKAELDATLLSPVVDRTGLIKQKYEIVLTYFRNDFGIDLQSVGEQP</sequence>
<protein>
    <submittedName>
        <fullName evidence="1">Uncharacterized protein</fullName>
    </submittedName>
</protein>
<name>A0ABR7TT46_9BACT</name>
<dbReference type="RefSeq" id="WP_188089961.1">
    <property type="nucleotide sequence ID" value="NZ_JACVFC010000003.1"/>
</dbReference>
<dbReference type="EMBL" id="JACVFC010000003">
    <property type="protein sequence ID" value="MBC9932830.1"/>
    <property type="molecule type" value="Genomic_DNA"/>
</dbReference>
<reference evidence="1 2" key="1">
    <citation type="submission" date="2020-09" db="EMBL/GenBank/DDBJ databases">
        <title>Genome sequences of type strains of Chitinophaga qingshengii and Chitinophaga varians.</title>
        <authorList>
            <person name="Kittiwongwattana C."/>
        </authorList>
    </citation>
    <scope>NUCLEOTIDE SEQUENCE [LARGE SCALE GENOMIC DNA]</scope>
    <source>
        <strain evidence="1 2">JCM 30026</strain>
    </source>
</reference>
<comment type="caution">
    <text evidence="1">The sequence shown here is derived from an EMBL/GenBank/DDBJ whole genome shotgun (WGS) entry which is preliminary data.</text>
</comment>
<evidence type="ECO:0000313" key="1">
    <source>
        <dbReference type="EMBL" id="MBC9932830.1"/>
    </source>
</evidence>